<protein>
    <submittedName>
        <fullName evidence="1">Uncharacterized protein</fullName>
    </submittedName>
</protein>
<dbReference type="Proteomes" id="UP000304148">
    <property type="component" value="Chromosome"/>
</dbReference>
<gene>
    <name evidence="1" type="ORF">PBLR_11040</name>
</gene>
<name>A0A383R6R0_PAEAL</name>
<accession>A0A383R6R0</accession>
<dbReference type="AlphaFoldDB" id="A0A383R6R0"/>
<reference evidence="2" key="1">
    <citation type="submission" date="2018-08" db="EMBL/GenBank/DDBJ databases">
        <authorList>
            <person name="Chevrot R."/>
        </authorList>
    </citation>
    <scope>NUCLEOTIDE SEQUENCE [LARGE SCALE GENOMIC DNA]</scope>
</reference>
<sequence length="69" mass="8211">MKLERILSIQIVNKGRIRVVEIENTKVAAVFEHYPLHIQEKLFFSPSAHFRYCIGNRWSWFCGRDDKMG</sequence>
<proteinExistence type="predicted"/>
<evidence type="ECO:0000313" key="2">
    <source>
        <dbReference type="Proteomes" id="UP000304148"/>
    </source>
</evidence>
<dbReference type="EMBL" id="LS992241">
    <property type="protein sequence ID" value="SYX82618.1"/>
    <property type="molecule type" value="Genomic_DNA"/>
</dbReference>
<organism evidence="1 2">
    <name type="scientific">Paenibacillus alvei</name>
    <name type="common">Bacillus alvei</name>
    <dbReference type="NCBI Taxonomy" id="44250"/>
    <lineage>
        <taxon>Bacteria</taxon>
        <taxon>Bacillati</taxon>
        <taxon>Bacillota</taxon>
        <taxon>Bacilli</taxon>
        <taxon>Bacillales</taxon>
        <taxon>Paenibacillaceae</taxon>
        <taxon>Paenibacillus</taxon>
    </lineage>
</organism>
<evidence type="ECO:0000313" key="1">
    <source>
        <dbReference type="EMBL" id="SYX82618.1"/>
    </source>
</evidence>